<organism evidence="2 3">
    <name type="scientific">Streptomyces aurantiogriseus</name>
    <dbReference type="NCBI Taxonomy" id="66870"/>
    <lineage>
        <taxon>Bacteria</taxon>
        <taxon>Bacillati</taxon>
        <taxon>Actinomycetota</taxon>
        <taxon>Actinomycetes</taxon>
        <taxon>Kitasatosporales</taxon>
        <taxon>Streptomycetaceae</taxon>
        <taxon>Streptomyces</taxon>
    </lineage>
</organism>
<evidence type="ECO:0000256" key="1">
    <source>
        <dbReference type="SAM" id="Coils"/>
    </source>
</evidence>
<dbReference type="InterPro" id="IPR027417">
    <property type="entry name" value="P-loop_NTPase"/>
</dbReference>
<sequence length="611" mass="67152">MGSLTLTHLTYAGSGLPTARVDFDPKFTVIYGSSNTGKTFIVDSIDYMLGGHVRPSIPRAAGYSQILLGLLLPDGTPLTLVRKPGGKSIYVHHADLRNLVHATPDAVVSARRIRSRRDISHFLLSKVGLDDSYIRTNEAGNTELLKLADLTHLAVVTDTRMIDPTPPSQRTRGTAARTSARSVMKLLLTGEDEPPAAKLPNAAQRRIQRSKINLIDSLVLDLYAKLSRDQTPAELQQQLARLEGTLEDMARSLARESEQQARAVAARAQLAEKVAESENRLGEVLDLLGRFGILRQQYQSDLARLEMVSEAGNLLGYFQVGRCVFCGAEPEHQHPQHGVQETTQLHEAVIVESTKTHTLLADLQLTISDLEAQRDELAQHRADLTRQVDEADNALAQIEARLAPLNEGLREVVAERLRIERDLELRARLDELDEHRAQLVSEGAVPAKRAEALIAGRILTSFDQVLQRVLDSWRIPDVEDAGYDPYGGDVSAGGTTRAGHGRGMRALLHAAFSIALARYCLDRRLPHLGFLVLDSPLVTYKEPDYDADRIPPNVIDHFYRSFLAFPGQAIIVENATPPPDVIEGARVITFSGSGDRPGFFPARPSSAHSVS</sequence>
<keyword evidence="3" id="KW-1185">Reference proteome</keyword>
<dbReference type="AlphaFoldDB" id="A0A918KZB2"/>
<feature type="coiled-coil region" evidence="1">
    <location>
        <begin position="360"/>
        <end position="401"/>
    </location>
</feature>
<comment type="caution">
    <text evidence="2">The sequence shown here is derived from an EMBL/GenBank/DDBJ whole genome shotgun (WGS) entry which is preliminary data.</text>
</comment>
<reference evidence="2" key="1">
    <citation type="journal article" date="2014" name="Int. J. Syst. Evol. Microbiol.">
        <title>Complete genome sequence of Corynebacterium casei LMG S-19264T (=DSM 44701T), isolated from a smear-ripened cheese.</title>
        <authorList>
            <consortium name="US DOE Joint Genome Institute (JGI-PGF)"/>
            <person name="Walter F."/>
            <person name="Albersmeier A."/>
            <person name="Kalinowski J."/>
            <person name="Ruckert C."/>
        </authorList>
    </citation>
    <scope>NUCLEOTIDE SEQUENCE</scope>
    <source>
        <strain evidence="2">JCM 4346</strain>
    </source>
</reference>
<dbReference type="Gene3D" id="3.40.50.300">
    <property type="entry name" value="P-loop containing nucleotide triphosphate hydrolases"/>
    <property type="match status" value="1"/>
</dbReference>
<evidence type="ECO:0000313" key="3">
    <source>
        <dbReference type="Proteomes" id="UP000658320"/>
    </source>
</evidence>
<dbReference type="EMBL" id="BMSX01000027">
    <property type="protein sequence ID" value="GGR51737.1"/>
    <property type="molecule type" value="Genomic_DNA"/>
</dbReference>
<reference evidence="2" key="2">
    <citation type="submission" date="2020-09" db="EMBL/GenBank/DDBJ databases">
        <authorList>
            <person name="Sun Q."/>
            <person name="Ohkuma M."/>
        </authorList>
    </citation>
    <scope>NUCLEOTIDE SEQUENCE</scope>
    <source>
        <strain evidence="2">JCM 4346</strain>
    </source>
</reference>
<evidence type="ECO:0000313" key="2">
    <source>
        <dbReference type="EMBL" id="GGR51737.1"/>
    </source>
</evidence>
<accession>A0A918KZB2</accession>
<protein>
    <recommendedName>
        <fullName evidence="4">Rad50/SbcC-type AAA domain-containing protein</fullName>
    </recommendedName>
</protein>
<proteinExistence type="predicted"/>
<evidence type="ECO:0008006" key="4">
    <source>
        <dbReference type="Google" id="ProtNLM"/>
    </source>
</evidence>
<name>A0A918KZB2_9ACTN</name>
<gene>
    <name evidence="2" type="ORF">GCM10010251_80950</name>
</gene>
<keyword evidence="1" id="KW-0175">Coiled coil</keyword>
<dbReference type="RefSeq" id="WP_189943015.1">
    <property type="nucleotide sequence ID" value="NZ_BMSX01000027.1"/>
</dbReference>
<dbReference type="Proteomes" id="UP000658320">
    <property type="component" value="Unassembled WGS sequence"/>
</dbReference>
<dbReference type="SUPFAM" id="SSF52540">
    <property type="entry name" value="P-loop containing nucleoside triphosphate hydrolases"/>
    <property type="match status" value="1"/>
</dbReference>